<dbReference type="InterPro" id="IPR021233">
    <property type="entry name" value="DUF2783"/>
</dbReference>
<proteinExistence type="predicted"/>
<gene>
    <name evidence="1" type="ORF">GCM10011396_04930</name>
</gene>
<organism evidence="1 2">
    <name type="scientific">Undibacterium terreum</name>
    <dbReference type="NCBI Taxonomy" id="1224302"/>
    <lineage>
        <taxon>Bacteria</taxon>
        <taxon>Pseudomonadati</taxon>
        <taxon>Pseudomonadota</taxon>
        <taxon>Betaproteobacteria</taxon>
        <taxon>Burkholderiales</taxon>
        <taxon>Oxalobacteraceae</taxon>
        <taxon>Undibacterium</taxon>
    </lineage>
</organism>
<name>A0A916XCQ8_9BURK</name>
<protein>
    <recommendedName>
        <fullName evidence="3">DUF2783 domain-containing protein</fullName>
    </recommendedName>
</protein>
<evidence type="ECO:0000313" key="2">
    <source>
        <dbReference type="Proteomes" id="UP000637423"/>
    </source>
</evidence>
<accession>A0A916XCQ8</accession>
<comment type="caution">
    <text evidence="1">The sequence shown here is derived from an EMBL/GenBank/DDBJ whole genome shotgun (WGS) entry which is preliminary data.</text>
</comment>
<dbReference type="AlphaFoldDB" id="A0A916XCQ8"/>
<dbReference type="Proteomes" id="UP000637423">
    <property type="component" value="Unassembled WGS sequence"/>
</dbReference>
<reference evidence="1" key="2">
    <citation type="submission" date="2020-09" db="EMBL/GenBank/DDBJ databases">
        <authorList>
            <person name="Sun Q."/>
            <person name="Zhou Y."/>
        </authorList>
    </citation>
    <scope>NUCLEOTIDE SEQUENCE</scope>
    <source>
        <strain evidence="1">CGMCC 1.10998</strain>
    </source>
</reference>
<sequence length="74" mass="7972">MTLNTQANLTRPDDFYEALIDMHQGLDDAQSQSVNAQLILLLANHIGDFATLKQAMDLARAATVEALEATTPSG</sequence>
<evidence type="ECO:0008006" key="3">
    <source>
        <dbReference type="Google" id="ProtNLM"/>
    </source>
</evidence>
<keyword evidence="2" id="KW-1185">Reference proteome</keyword>
<dbReference type="RefSeq" id="WP_188564392.1">
    <property type="nucleotide sequence ID" value="NZ_BMED01000001.1"/>
</dbReference>
<dbReference type="EMBL" id="BMED01000001">
    <property type="protein sequence ID" value="GGC60993.1"/>
    <property type="molecule type" value="Genomic_DNA"/>
</dbReference>
<reference evidence="1" key="1">
    <citation type="journal article" date="2014" name="Int. J. Syst. Evol. Microbiol.">
        <title>Complete genome sequence of Corynebacterium casei LMG S-19264T (=DSM 44701T), isolated from a smear-ripened cheese.</title>
        <authorList>
            <consortium name="US DOE Joint Genome Institute (JGI-PGF)"/>
            <person name="Walter F."/>
            <person name="Albersmeier A."/>
            <person name="Kalinowski J."/>
            <person name="Ruckert C."/>
        </authorList>
    </citation>
    <scope>NUCLEOTIDE SEQUENCE</scope>
    <source>
        <strain evidence="1">CGMCC 1.10998</strain>
    </source>
</reference>
<evidence type="ECO:0000313" key="1">
    <source>
        <dbReference type="EMBL" id="GGC60993.1"/>
    </source>
</evidence>
<dbReference type="Pfam" id="PF10932">
    <property type="entry name" value="DUF2783"/>
    <property type="match status" value="1"/>
</dbReference>